<dbReference type="SUPFAM" id="SSF54593">
    <property type="entry name" value="Glyoxalase/Bleomycin resistance protein/Dihydroxybiphenyl dioxygenase"/>
    <property type="match status" value="1"/>
</dbReference>
<keyword evidence="1" id="KW-0479">Metal-binding</keyword>
<dbReference type="InterPro" id="IPR051785">
    <property type="entry name" value="MMCE/EMCE_epimerase"/>
</dbReference>
<dbReference type="InterPro" id="IPR029068">
    <property type="entry name" value="Glyas_Bleomycin-R_OHBP_Dase"/>
</dbReference>
<proteinExistence type="predicted"/>
<dbReference type="AlphaFoldDB" id="A0A0R2DKV5"/>
<dbReference type="STRING" id="1423803.FD13_GL002040"/>
<organism evidence="3 4">
    <name type="scientific">Levilactobacillus senmaizukei DSM 21775 = NBRC 103853</name>
    <dbReference type="NCBI Taxonomy" id="1423803"/>
    <lineage>
        <taxon>Bacteria</taxon>
        <taxon>Bacillati</taxon>
        <taxon>Bacillota</taxon>
        <taxon>Bacilli</taxon>
        <taxon>Lactobacillales</taxon>
        <taxon>Lactobacillaceae</taxon>
        <taxon>Levilactobacillus</taxon>
    </lineage>
</organism>
<reference evidence="3 4" key="1">
    <citation type="journal article" date="2015" name="Genome Announc.">
        <title>Expanding the biotechnology potential of lactobacilli through comparative genomics of 213 strains and associated genera.</title>
        <authorList>
            <person name="Sun Z."/>
            <person name="Harris H.M."/>
            <person name="McCann A."/>
            <person name="Guo C."/>
            <person name="Argimon S."/>
            <person name="Zhang W."/>
            <person name="Yang X."/>
            <person name="Jeffery I.B."/>
            <person name="Cooney J.C."/>
            <person name="Kagawa T.F."/>
            <person name="Liu W."/>
            <person name="Song Y."/>
            <person name="Salvetti E."/>
            <person name="Wrobel A."/>
            <person name="Rasinkangas P."/>
            <person name="Parkhill J."/>
            <person name="Rea M.C."/>
            <person name="O'Sullivan O."/>
            <person name="Ritari J."/>
            <person name="Douillard F.P."/>
            <person name="Paul Ross R."/>
            <person name="Yang R."/>
            <person name="Briner A.E."/>
            <person name="Felis G.E."/>
            <person name="de Vos W.M."/>
            <person name="Barrangou R."/>
            <person name="Klaenhammer T.R."/>
            <person name="Caufield P.W."/>
            <person name="Cui Y."/>
            <person name="Zhang H."/>
            <person name="O'Toole P.W."/>
        </authorList>
    </citation>
    <scope>NUCLEOTIDE SEQUENCE [LARGE SCALE GENOMIC DNA]</scope>
    <source>
        <strain evidence="3 4">DSM 21775</strain>
    </source>
</reference>
<gene>
    <name evidence="3" type="ORF">FD13_GL002040</name>
</gene>
<dbReference type="EMBL" id="AYZH01000008">
    <property type="protein sequence ID" value="KRN02357.1"/>
    <property type="molecule type" value="Genomic_DNA"/>
</dbReference>
<dbReference type="PROSITE" id="PS51819">
    <property type="entry name" value="VOC"/>
    <property type="match status" value="1"/>
</dbReference>
<dbReference type="PANTHER" id="PTHR43048:SF3">
    <property type="entry name" value="METHYLMALONYL-COA EPIMERASE, MITOCHONDRIAL"/>
    <property type="match status" value="1"/>
</dbReference>
<dbReference type="PANTHER" id="PTHR43048">
    <property type="entry name" value="METHYLMALONYL-COA EPIMERASE"/>
    <property type="match status" value="1"/>
</dbReference>
<dbReference type="Proteomes" id="UP000051589">
    <property type="component" value="Unassembled WGS sequence"/>
</dbReference>
<dbReference type="PATRIC" id="fig|1423803.3.peg.2100"/>
<dbReference type="GO" id="GO:0004493">
    <property type="term" value="F:methylmalonyl-CoA epimerase activity"/>
    <property type="evidence" value="ECO:0007669"/>
    <property type="project" value="TreeGrafter"/>
</dbReference>
<evidence type="ECO:0000256" key="1">
    <source>
        <dbReference type="ARBA" id="ARBA00022723"/>
    </source>
</evidence>
<evidence type="ECO:0000313" key="4">
    <source>
        <dbReference type="Proteomes" id="UP000051589"/>
    </source>
</evidence>
<dbReference type="InterPro" id="IPR004360">
    <property type="entry name" value="Glyas_Fos-R_dOase_dom"/>
</dbReference>
<dbReference type="Pfam" id="PF00903">
    <property type="entry name" value="Glyoxalase"/>
    <property type="match status" value="1"/>
</dbReference>
<dbReference type="GO" id="GO:0046872">
    <property type="term" value="F:metal ion binding"/>
    <property type="evidence" value="ECO:0007669"/>
    <property type="project" value="UniProtKB-KW"/>
</dbReference>
<evidence type="ECO:0000259" key="2">
    <source>
        <dbReference type="PROSITE" id="PS51819"/>
    </source>
</evidence>
<protein>
    <submittedName>
        <fullName evidence="3">Lactoylglutathione lyase related lyase</fullName>
    </submittedName>
</protein>
<dbReference type="GO" id="GO:0046491">
    <property type="term" value="P:L-methylmalonyl-CoA metabolic process"/>
    <property type="evidence" value="ECO:0007669"/>
    <property type="project" value="TreeGrafter"/>
</dbReference>
<dbReference type="RefSeq" id="WP_061776378.1">
    <property type="nucleotide sequence ID" value="NZ_AYZH01000008.1"/>
</dbReference>
<keyword evidence="4" id="KW-1185">Reference proteome</keyword>
<comment type="caution">
    <text evidence="3">The sequence shown here is derived from an EMBL/GenBank/DDBJ whole genome shotgun (WGS) entry which is preliminary data.</text>
</comment>
<keyword evidence="3" id="KW-0456">Lyase</keyword>
<accession>A0A0R2DKV5</accession>
<feature type="domain" description="VOC" evidence="2">
    <location>
        <begin position="9"/>
        <end position="128"/>
    </location>
</feature>
<name>A0A0R2DKV5_9LACO</name>
<evidence type="ECO:0000313" key="3">
    <source>
        <dbReference type="EMBL" id="KRN02357.1"/>
    </source>
</evidence>
<dbReference type="GO" id="GO:0016829">
    <property type="term" value="F:lyase activity"/>
    <property type="evidence" value="ECO:0007669"/>
    <property type="project" value="UniProtKB-KW"/>
</dbReference>
<dbReference type="OrthoDB" id="371072at2"/>
<dbReference type="InterPro" id="IPR037523">
    <property type="entry name" value="VOC_core"/>
</dbReference>
<sequence length="130" mass="14342">MSVSDFITGIQHVGIPTADLDATMAFYESLGFERAGLFPNGDNRCAFMRLGNLTIETWEGDATNPTAGAINHISLNTTDVDKAFAAAKAQRLNMVNDEIQSIPSFWDKGIRFFNILGPNHETIEFCEILK</sequence>
<dbReference type="Gene3D" id="3.10.180.10">
    <property type="entry name" value="2,3-Dihydroxybiphenyl 1,2-Dioxygenase, domain 1"/>
    <property type="match status" value="1"/>
</dbReference>